<proteinExistence type="predicted"/>
<gene>
    <name evidence="2" type="ORF">S01H1_82684</name>
</gene>
<dbReference type="Gene3D" id="3.40.50.1950">
    <property type="entry name" value="Flavin prenyltransferase-like"/>
    <property type="match status" value="1"/>
</dbReference>
<organism evidence="2">
    <name type="scientific">marine sediment metagenome</name>
    <dbReference type="NCBI Taxonomy" id="412755"/>
    <lineage>
        <taxon>unclassified sequences</taxon>
        <taxon>metagenomes</taxon>
        <taxon>ecological metagenomes</taxon>
    </lineage>
</organism>
<dbReference type="GO" id="GO:0015937">
    <property type="term" value="P:coenzyme A biosynthetic process"/>
    <property type="evidence" value="ECO:0007669"/>
    <property type="project" value="TreeGrafter"/>
</dbReference>
<feature type="domain" description="Flavoprotein" evidence="1">
    <location>
        <begin position="7"/>
        <end position="111"/>
    </location>
</feature>
<feature type="non-terminal residue" evidence="2">
    <location>
        <position position="1"/>
    </location>
</feature>
<comment type="caution">
    <text evidence="2">The sequence shown here is derived from an EMBL/GenBank/DDBJ whole genome shotgun (WGS) entry which is preliminary data.</text>
</comment>
<dbReference type="SUPFAM" id="SSF52507">
    <property type="entry name" value="Homo-oligomeric flavin-containing Cys decarboxylases, HFCD"/>
    <property type="match status" value="1"/>
</dbReference>
<evidence type="ECO:0000259" key="1">
    <source>
        <dbReference type="Pfam" id="PF02441"/>
    </source>
</evidence>
<accession>X0ZT45</accession>
<dbReference type="Pfam" id="PF02441">
    <property type="entry name" value="Flavoprotein"/>
    <property type="match status" value="1"/>
</dbReference>
<protein>
    <recommendedName>
        <fullName evidence="1">Flavoprotein domain-containing protein</fullName>
    </recommendedName>
</protein>
<dbReference type="GO" id="GO:0004633">
    <property type="term" value="F:phosphopantothenoylcysteine decarboxylase activity"/>
    <property type="evidence" value="ECO:0007669"/>
    <property type="project" value="TreeGrafter"/>
</dbReference>
<dbReference type="InterPro" id="IPR003382">
    <property type="entry name" value="Flavoprotein"/>
</dbReference>
<reference evidence="2" key="1">
    <citation type="journal article" date="2014" name="Front. Microbiol.">
        <title>High frequency of phylogenetically diverse reductive dehalogenase-homologous genes in deep subseafloor sedimentary metagenomes.</title>
        <authorList>
            <person name="Kawai M."/>
            <person name="Futagami T."/>
            <person name="Toyoda A."/>
            <person name="Takaki Y."/>
            <person name="Nishi S."/>
            <person name="Hori S."/>
            <person name="Arai W."/>
            <person name="Tsubouchi T."/>
            <person name="Morono Y."/>
            <person name="Uchiyama I."/>
            <person name="Ito T."/>
            <person name="Fujiyama A."/>
            <person name="Inagaki F."/>
            <person name="Takami H."/>
        </authorList>
    </citation>
    <scope>NUCLEOTIDE SEQUENCE</scope>
    <source>
        <strain evidence="2">Expedition CK06-06</strain>
    </source>
</reference>
<dbReference type="GO" id="GO:0071513">
    <property type="term" value="C:phosphopantothenoylcysteine decarboxylase complex"/>
    <property type="evidence" value="ECO:0007669"/>
    <property type="project" value="TreeGrafter"/>
</dbReference>
<sequence length="119" mass="12442">KPEGHAIVHVALADWAEAAIVAPATADAIGKLAGGLADDLVSTFLLAFGGPVLLAPAMNARMWAHPAVRENVTKLRRRKVRLVGPVRGRLASGAIGAGRMAEPEAIAEALAALLKQRRR</sequence>
<dbReference type="PANTHER" id="PTHR14359">
    <property type="entry name" value="HOMO-OLIGOMERIC FLAVIN CONTAINING CYS DECARBOXYLASE FAMILY"/>
    <property type="match status" value="1"/>
</dbReference>
<dbReference type="PANTHER" id="PTHR14359:SF6">
    <property type="entry name" value="PHOSPHOPANTOTHENOYLCYSTEINE DECARBOXYLASE"/>
    <property type="match status" value="1"/>
</dbReference>
<name>X0ZT45_9ZZZZ</name>
<evidence type="ECO:0000313" key="2">
    <source>
        <dbReference type="EMBL" id="GAG51401.1"/>
    </source>
</evidence>
<dbReference type="AlphaFoldDB" id="X0ZT45"/>
<dbReference type="GO" id="GO:0010181">
    <property type="term" value="F:FMN binding"/>
    <property type="evidence" value="ECO:0007669"/>
    <property type="project" value="TreeGrafter"/>
</dbReference>
<dbReference type="EMBL" id="BARS01056082">
    <property type="protein sequence ID" value="GAG51401.1"/>
    <property type="molecule type" value="Genomic_DNA"/>
</dbReference>
<dbReference type="InterPro" id="IPR036551">
    <property type="entry name" value="Flavin_trans-like"/>
</dbReference>